<keyword evidence="5" id="KW-0804">Transcription</keyword>
<dbReference type="SUPFAM" id="SSF48013">
    <property type="entry name" value="NusB-like"/>
    <property type="match status" value="1"/>
</dbReference>
<dbReference type="GO" id="GO:0005829">
    <property type="term" value="C:cytosol"/>
    <property type="evidence" value="ECO:0007669"/>
    <property type="project" value="TreeGrafter"/>
</dbReference>
<dbReference type="Proteomes" id="UP000198757">
    <property type="component" value="Unassembled WGS sequence"/>
</dbReference>
<reference evidence="8" key="1">
    <citation type="submission" date="2016-10" db="EMBL/GenBank/DDBJ databases">
        <authorList>
            <person name="Varghese N."/>
            <person name="Submissions S."/>
        </authorList>
    </citation>
    <scope>NUCLEOTIDE SEQUENCE [LARGE SCALE GENOMIC DNA]</scope>
    <source>
        <strain evidence="8">DSM 25811 / CCM 8410 / LMG 26954 / E90</strain>
    </source>
</reference>
<evidence type="ECO:0000313" key="7">
    <source>
        <dbReference type="EMBL" id="SDD63289.1"/>
    </source>
</evidence>
<organism evidence="7 8">
    <name type="scientific">Niabella drilacis (strain DSM 25811 / CCM 8410 / CCUG 62505 / LMG 26954 / E90)</name>
    <dbReference type="NCBI Taxonomy" id="1285928"/>
    <lineage>
        <taxon>Bacteria</taxon>
        <taxon>Pseudomonadati</taxon>
        <taxon>Bacteroidota</taxon>
        <taxon>Chitinophagia</taxon>
        <taxon>Chitinophagales</taxon>
        <taxon>Chitinophagaceae</taxon>
        <taxon>Niabella</taxon>
    </lineage>
</organism>
<dbReference type="Pfam" id="PF01029">
    <property type="entry name" value="NusB"/>
    <property type="match status" value="1"/>
</dbReference>
<dbReference type="STRING" id="1285928.SAMN04487894_11172"/>
<dbReference type="EMBL" id="FMZO01000011">
    <property type="protein sequence ID" value="SDD63289.1"/>
    <property type="molecule type" value="Genomic_DNA"/>
</dbReference>
<evidence type="ECO:0000259" key="6">
    <source>
        <dbReference type="Pfam" id="PF01029"/>
    </source>
</evidence>
<dbReference type="AlphaFoldDB" id="A0A1G6WBW8"/>
<dbReference type="PANTHER" id="PTHR11078:SF3">
    <property type="entry name" value="ANTITERMINATION NUSB DOMAIN-CONTAINING PROTEIN"/>
    <property type="match status" value="1"/>
</dbReference>
<protein>
    <submittedName>
        <fullName evidence="7">NusB antitermination factor</fullName>
    </submittedName>
</protein>
<dbReference type="PANTHER" id="PTHR11078">
    <property type="entry name" value="N UTILIZATION SUBSTANCE PROTEIN B-RELATED"/>
    <property type="match status" value="1"/>
</dbReference>
<dbReference type="GO" id="GO:0031564">
    <property type="term" value="P:transcription antitermination"/>
    <property type="evidence" value="ECO:0007669"/>
    <property type="project" value="UniProtKB-KW"/>
</dbReference>
<evidence type="ECO:0000313" key="8">
    <source>
        <dbReference type="Proteomes" id="UP000198757"/>
    </source>
</evidence>
<dbReference type="GO" id="GO:0006353">
    <property type="term" value="P:DNA-templated transcription termination"/>
    <property type="evidence" value="ECO:0007669"/>
    <property type="project" value="InterPro"/>
</dbReference>
<gene>
    <name evidence="7" type="ORF">SAMN04487894_11172</name>
</gene>
<feature type="domain" description="NusB/RsmB/TIM44" evidence="6">
    <location>
        <begin position="172"/>
        <end position="282"/>
    </location>
</feature>
<keyword evidence="4" id="KW-0805">Transcription regulation</keyword>
<sequence>MQTLYACSTETEQNSKVPSPSKILDQHFNQTRSLFVYLIYFITQIARYAEKDAHKRASKYIPSAHDLNVNTKLAGSGLLWQILEDKQLEEQLKKDKPENMIDEELVKKIYNQLTKTSEYHHYISINQQSKQEDRKIFEFILNDYMLGNEDFISHIEELFSNWSDDGEMVVQLLQAYLHKPGSAKFQEIVSTDKARFAQQLLATVLDKNDYLLEFITPKLKNWDPERIALLDMVIMKMGVAEFLYFETIPPKVTINEYIDLAKEYSTAQSGHFVNGILDNIHKELVQEGRLKKTDYKKA</sequence>
<dbReference type="GO" id="GO:0003723">
    <property type="term" value="F:RNA binding"/>
    <property type="evidence" value="ECO:0007669"/>
    <property type="project" value="UniProtKB-KW"/>
</dbReference>
<evidence type="ECO:0000256" key="5">
    <source>
        <dbReference type="ARBA" id="ARBA00023163"/>
    </source>
</evidence>
<keyword evidence="3" id="KW-0694">RNA-binding</keyword>
<proteinExistence type="inferred from homology"/>
<evidence type="ECO:0000256" key="3">
    <source>
        <dbReference type="ARBA" id="ARBA00022884"/>
    </source>
</evidence>
<dbReference type="InterPro" id="IPR006027">
    <property type="entry name" value="NusB_RsmB_TIM44"/>
</dbReference>
<accession>A0A1G6WBW8</accession>
<keyword evidence="2" id="KW-0889">Transcription antitermination</keyword>
<name>A0A1G6WBW8_NIADE</name>
<dbReference type="Gene3D" id="1.10.940.10">
    <property type="entry name" value="NusB-like"/>
    <property type="match status" value="1"/>
</dbReference>
<dbReference type="InterPro" id="IPR011605">
    <property type="entry name" value="NusB_fam"/>
</dbReference>
<dbReference type="InterPro" id="IPR035926">
    <property type="entry name" value="NusB-like_sf"/>
</dbReference>
<evidence type="ECO:0000256" key="1">
    <source>
        <dbReference type="ARBA" id="ARBA00005952"/>
    </source>
</evidence>
<evidence type="ECO:0000256" key="4">
    <source>
        <dbReference type="ARBA" id="ARBA00023015"/>
    </source>
</evidence>
<keyword evidence="8" id="KW-1185">Reference proteome</keyword>
<evidence type="ECO:0000256" key="2">
    <source>
        <dbReference type="ARBA" id="ARBA00022814"/>
    </source>
</evidence>
<dbReference type="NCBIfam" id="TIGR01951">
    <property type="entry name" value="nusB"/>
    <property type="match status" value="1"/>
</dbReference>
<comment type="similarity">
    <text evidence="1">Belongs to the NusB family.</text>
</comment>